<protein>
    <submittedName>
        <fullName evidence="2">Uncharacterized protein</fullName>
    </submittedName>
</protein>
<organism evidence="2 3">
    <name type="scientific">Rhipicephalus sanguineus</name>
    <name type="common">Brown dog tick</name>
    <name type="synonym">Ixodes sanguineus</name>
    <dbReference type="NCBI Taxonomy" id="34632"/>
    <lineage>
        <taxon>Eukaryota</taxon>
        <taxon>Metazoa</taxon>
        <taxon>Ecdysozoa</taxon>
        <taxon>Arthropoda</taxon>
        <taxon>Chelicerata</taxon>
        <taxon>Arachnida</taxon>
        <taxon>Acari</taxon>
        <taxon>Parasitiformes</taxon>
        <taxon>Ixodida</taxon>
        <taxon>Ixodoidea</taxon>
        <taxon>Ixodidae</taxon>
        <taxon>Rhipicephalinae</taxon>
        <taxon>Rhipicephalus</taxon>
        <taxon>Rhipicephalus</taxon>
    </lineage>
</organism>
<gene>
    <name evidence="2" type="ORF">HPB52_002919</name>
</gene>
<name>A0A9D4PHP4_RHISA</name>
<reference evidence="2" key="2">
    <citation type="submission" date="2021-09" db="EMBL/GenBank/DDBJ databases">
        <authorList>
            <person name="Jia N."/>
            <person name="Wang J."/>
            <person name="Shi W."/>
            <person name="Du L."/>
            <person name="Sun Y."/>
            <person name="Zhan W."/>
            <person name="Jiang J."/>
            <person name="Wang Q."/>
            <person name="Zhang B."/>
            <person name="Ji P."/>
            <person name="Sakyi L.B."/>
            <person name="Cui X."/>
            <person name="Yuan T."/>
            <person name="Jiang B."/>
            <person name="Yang W."/>
            <person name="Lam T.T.-Y."/>
            <person name="Chang Q."/>
            <person name="Ding S."/>
            <person name="Wang X."/>
            <person name="Zhu J."/>
            <person name="Ruan X."/>
            <person name="Zhao L."/>
            <person name="Wei J."/>
            <person name="Que T."/>
            <person name="Du C."/>
            <person name="Cheng J."/>
            <person name="Dai P."/>
            <person name="Han X."/>
            <person name="Huang E."/>
            <person name="Gao Y."/>
            <person name="Liu J."/>
            <person name="Shao H."/>
            <person name="Ye R."/>
            <person name="Li L."/>
            <person name="Wei W."/>
            <person name="Wang X."/>
            <person name="Wang C."/>
            <person name="Huo Q."/>
            <person name="Li W."/>
            <person name="Guo W."/>
            <person name="Chen H."/>
            <person name="Chen S."/>
            <person name="Zhou L."/>
            <person name="Zhou L."/>
            <person name="Ni X."/>
            <person name="Tian J."/>
            <person name="Zhou Y."/>
            <person name="Sheng Y."/>
            <person name="Liu T."/>
            <person name="Pan Y."/>
            <person name="Xia L."/>
            <person name="Li J."/>
            <person name="Zhao F."/>
            <person name="Cao W."/>
        </authorList>
    </citation>
    <scope>NUCLEOTIDE SEQUENCE</scope>
    <source>
        <strain evidence="2">Rsan-2018</strain>
        <tissue evidence="2">Larvae</tissue>
    </source>
</reference>
<keyword evidence="1" id="KW-0732">Signal</keyword>
<sequence>MEPAHVLSSVFFFAVMTPVASVNYSPAEYTADGGDDERNGGVGMERVSVVALTSSTIPYRENLWPDGRVYYDILQPVDDIWLSNPADGECDPGKVRAHELIDRLTQTV</sequence>
<proteinExistence type="predicted"/>
<keyword evidence="3" id="KW-1185">Reference proteome</keyword>
<feature type="signal peptide" evidence="1">
    <location>
        <begin position="1"/>
        <end position="21"/>
    </location>
</feature>
<comment type="caution">
    <text evidence="2">The sequence shown here is derived from an EMBL/GenBank/DDBJ whole genome shotgun (WGS) entry which is preliminary data.</text>
</comment>
<dbReference type="Proteomes" id="UP000821837">
    <property type="component" value="Unassembled WGS sequence"/>
</dbReference>
<dbReference type="AlphaFoldDB" id="A0A9D4PHP4"/>
<dbReference type="EMBL" id="JABSTV010001253">
    <property type="protein sequence ID" value="KAH7942974.1"/>
    <property type="molecule type" value="Genomic_DNA"/>
</dbReference>
<evidence type="ECO:0000313" key="3">
    <source>
        <dbReference type="Proteomes" id="UP000821837"/>
    </source>
</evidence>
<evidence type="ECO:0000256" key="1">
    <source>
        <dbReference type="SAM" id="SignalP"/>
    </source>
</evidence>
<evidence type="ECO:0000313" key="2">
    <source>
        <dbReference type="EMBL" id="KAH7942974.1"/>
    </source>
</evidence>
<accession>A0A9D4PHP4</accession>
<feature type="chain" id="PRO_5039724950" evidence="1">
    <location>
        <begin position="22"/>
        <end position="108"/>
    </location>
</feature>
<reference evidence="2" key="1">
    <citation type="journal article" date="2020" name="Cell">
        <title>Large-Scale Comparative Analyses of Tick Genomes Elucidate Their Genetic Diversity and Vector Capacities.</title>
        <authorList>
            <consortium name="Tick Genome and Microbiome Consortium (TIGMIC)"/>
            <person name="Jia N."/>
            <person name="Wang J."/>
            <person name="Shi W."/>
            <person name="Du L."/>
            <person name="Sun Y."/>
            <person name="Zhan W."/>
            <person name="Jiang J.F."/>
            <person name="Wang Q."/>
            <person name="Zhang B."/>
            <person name="Ji P."/>
            <person name="Bell-Sakyi L."/>
            <person name="Cui X.M."/>
            <person name="Yuan T.T."/>
            <person name="Jiang B.G."/>
            <person name="Yang W.F."/>
            <person name="Lam T.T."/>
            <person name="Chang Q.C."/>
            <person name="Ding S.J."/>
            <person name="Wang X.J."/>
            <person name="Zhu J.G."/>
            <person name="Ruan X.D."/>
            <person name="Zhao L."/>
            <person name="Wei J.T."/>
            <person name="Ye R.Z."/>
            <person name="Que T.C."/>
            <person name="Du C.H."/>
            <person name="Zhou Y.H."/>
            <person name="Cheng J.X."/>
            <person name="Dai P.F."/>
            <person name="Guo W.B."/>
            <person name="Han X.H."/>
            <person name="Huang E.J."/>
            <person name="Li L.F."/>
            <person name="Wei W."/>
            <person name="Gao Y.C."/>
            <person name="Liu J.Z."/>
            <person name="Shao H.Z."/>
            <person name="Wang X."/>
            <person name="Wang C.C."/>
            <person name="Yang T.C."/>
            <person name="Huo Q.B."/>
            <person name="Li W."/>
            <person name="Chen H.Y."/>
            <person name="Chen S.E."/>
            <person name="Zhou L.G."/>
            <person name="Ni X.B."/>
            <person name="Tian J.H."/>
            <person name="Sheng Y."/>
            <person name="Liu T."/>
            <person name="Pan Y.S."/>
            <person name="Xia L.Y."/>
            <person name="Li J."/>
            <person name="Zhao F."/>
            <person name="Cao W.C."/>
        </authorList>
    </citation>
    <scope>NUCLEOTIDE SEQUENCE</scope>
    <source>
        <strain evidence="2">Rsan-2018</strain>
    </source>
</reference>